<proteinExistence type="predicted"/>
<feature type="compositionally biased region" description="Polar residues" evidence="1">
    <location>
        <begin position="398"/>
        <end position="409"/>
    </location>
</feature>
<evidence type="ECO:0000313" key="2">
    <source>
        <dbReference type="EMBL" id="TBU54815.1"/>
    </source>
</evidence>
<dbReference type="AlphaFoldDB" id="A0A4Q9PL22"/>
<feature type="region of interest" description="Disordered" evidence="1">
    <location>
        <begin position="1"/>
        <end position="39"/>
    </location>
</feature>
<gene>
    <name evidence="2" type="ORF">BD310DRAFT_934912</name>
</gene>
<keyword evidence="3" id="KW-1185">Reference proteome</keyword>
<sequence>MSPRKRKGKDREEGKRKRRRVDSEEDCLEDGRGDAGSSASGLDTYGWETAIPEDWTISKAMAMLDYRLTHADFQSITAREKKRTEEGRHAYYIYNERAVEWKAWEKHGGPIGLWKFLKALKKEHEASGSTDPFDIPYSYAADRLYDLDLPETPELSDRYVGDLRLLRYAKQSLPPWLWNVCNSKLNKALLDGKRPNGCDDLTEERQRAIGALVSFVNENPIRYIEKPAQDVAPSLYIATLRSVLAAAPIAPRFGSQAWGTPVAGLDFCEADGHPRYEWCASYLQRIFKALCTVISKHGIGNEGWRSIRWEVYETYVETVRGGLTFYRAQMEWTDYAGVWLDAQLSPKDIKESLRGKCEAGIPYNQLLPSPAALEASSSLPPPSAAGPSSPAPCPASSQKQTAGPSSSACMPSPLVG</sequence>
<name>A0A4Q9PL22_9APHY</name>
<protein>
    <submittedName>
        <fullName evidence="2">Uncharacterized protein</fullName>
    </submittedName>
</protein>
<reference evidence="2 3" key="1">
    <citation type="submission" date="2019-01" db="EMBL/GenBank/DDBJ databases">
        <title>Draft genome sequences of three monokaryotic isolates of the white-rot basidiomycete fungus Dichomitus squalens.</title>
        <authorList>
            <consortium name="DOE Joint Genome Institute"/>
            <person name="Lopez S.C."/>
            <person name="Andreopoulos B."/>
            <person name="Pangilinan J."/>
            <person name="Lipzen A."/>
            <person name="Riley R."/>
            <person name="Ahrendt S."/>
            <person name="Ng V."/>
            <person name="Barry K."/>
            <person name="Daum C."/>
            <person name="Grigoriev I.V."/>
            <person name="Hilden K.S."/>
            <person name="Makela M.R."/>
            <person name="de Vries R.P."/>
        </authorList>
    </citation>
    <scope>NUCLEOTIDE SEQUENCE [LARGE SCALE GENOMIC DNA]</scope>
    <source>
        <strain evidence="2 3">CBS 464.89</strain>
    </source>
</reference>
<feature type="region of interest" description="Disordered" evidence="1">
    <location>
        <begin position="373"/>
        <end position="416"/>
    </location>
</feature>
<accession>A0A4Q9PL22</accession>
<dbReference type="CDD" id="cd21075">
    <property type="entry name" value="DBD_XPA-like"/>
    <property type="match status" value="1"/>
</dbReference>
<organism evidence="2 3">
    <name type="scientific">Dichomitus squalens</name>
    <dbReference type="NCBI Taxonomy" id="114155"/>
    <lineage>
        <taxon>Eukaryota</taxon>
        <taxon>Fungi</taxon>
        <taxon>Dikarya</taxon>
        <taxon>Basidiomycota</taxon>
        <taxon>Agaricomycotina</taxon>
        <taxon>Agaricomycetes</taxon>
        <taxon>Polyporales</taxon>
        <taxon>Polyporaceae</taxon>
        <taxon>Dichomitus</taxon>
    </lineage>
</organism>
<evidence type="ECO:0000313" key="3">
    <source>
        <dbReference type="Proteomes" id="UP000292082"/>
    </source>
</evidence>
<evidence type="ECO:0000256" key="1">
    <source>
        <dbReference type="SAM" id="MobiDB-lite"/>
    </source>
</evidence>
<dbReference type="Proteomes" id="UP000292082">
    <property type="component" value="Unassembled WGS sequence"/>
</dbReference>
<feature type="compositionally biased region" description="Pro residues" evidence="1">
    <location>
        <begin position="379"/>
        <end position="393"/>
    </location>
</feature>
<dbReference type="EMBL" id="ML145180">
    <property type="protein sequence ID" value="TBU54815.1"/>
    <property type="molecule type" value="Genomic_DNA"/>
</dbReference>